<feature type="domain" description="Helicase C-terminal" evidence="15">
    <location>
        <begin position="465"/>
        <end position="627"/>
    </location>
</feature>
<evidence type="ECO:0000256" key="10">
    <source>
        <dbReference type="ARBA" id="ARBA00023235"/>
    </source>
</evidence>
<sequence>MRSTQLNPLFASLRGIKGVGPKLSHAFGKLLRGDENLEARKIDLLLHMPHSLIDRSLQPGLAYAPDGVIVTIRATIDKHLPPPRNNRRVPYRIQAHDETGELTLVFFHAKGSYLEQQMPVGEERYISGRLERFKGEAQIAHPDHVVTEEEFASMALLEPVYPLTAGLSGKVLHRTVIAALEELPELAEWQDGPWLAQNSWSSFHEALQRVHMPLETEDIDPLSKFRQRLAYDECLASQLALSLVRKSVKKEAGVARRWQGKLAEALTAALPFSLTGSQTKAIDDISNDLTTPERMLRLIQGDVGSGKTMVALFAAANVIESGSQAAMMAPTELLARQHLQSIKPLCDAVGIRVASLTGKDGAASKREKLKALKDGDIDFLIGTHALFQDKVEFADLGLAIVDEQHRFGVHQRLMLSSKGRATDLLVMTATPIPRTLVLTYFGDMDVSLLTEKPAGRKPIATRTMSMDRLGELVHGLQRALQTGAKVYWVCPLVEESEVLDVTSAEDRFSSLKEVFGNRVELVHGRMTPDEKSAAMYNFKDGEADILVATTVIEVGVDVPDATIIVIEHAERFGLAQLHQLRGRVGRGDKASSCILLFKGPLGEVSKARLAIMRETEDGFRIAEEDLRLRGEGDLLGTKQSGTPGFKLAQMEIHQQLMEAARDDARLIIENDPALQSPRGQALRNLLYLFGRDEAIQLLKAG</sequence>
<keyword evidence="4 13" id="KW-0378">Hydrolase</keyword>
<dbReference type="InterPro" id="IPR047112">
    <property type="entry name" value="RecG/Mfd"/>
</dbReference>
<evidence type="ECO:0000256" key="9">
    <source>
        <dbReference type="ARBA" id="ARBA00023204"/>
    </source>
</evidence>
<dbReference type="Pfam" id="PF00270">
    <property type="entry name" value="DEAD"/>
    <property type="match status" value="1"/>
</dbReference>
<evidence type="ECO:0000256" key="6">
    <source>
        <dbReference type="ARBA" id="ARBA00022840"/>
    </source>
</evidence>
<dbReference type="Pfam" id="PF00271">
    <property type="entry name" value="Helicase_C"/>
    <property type="match status" value="1"/>
</dbReference>
<protein>
    <recommendedName>
        <fullName evidence="13">ATP-dependent DNA helicase RecG</fullName>
        <ecNumber evidence="13">5.6.2.4</ecNumber>
    </recommendedName>
</protein>
<dbReference type="InterPro" id="IPR045562">
    <property type="entry name" value="RecG_dom3_C"/>
</dbReference>
<dbReference type="Gene3D" id="2.40.50.140">
    <property type="entry name" value="Nucleic acid-binding proteins"/>
    <property type="match status" value="1"/>
</dbReference>
<dbReference type="InterPro" id="IPR027417">
    <property type="entry name" value="P-loop_NTPase"/>
</dbReference>
<keyword evidence="2 13" id="KW-0547">Nucleotide-binding</keyword>
<comment type="catalytic activity">
    <reaction evidence="12 13">
        <text>ATP + H2O = ADP + phosphate + H(+)</text>
        <dbReference type="Rhea" id="RHEA:13065"/>
        <dbReference type="ChEBI" id="CHEBI:15377"/>
        <dbReference type="ChEBI" id="CHEBI:15378"/>
        <dbReference type="ChEBI" id="CHEBI:30616"/>
        <dbReference type="ChEBI" id="CHEBI:43474"/>
        <dbReference type="ChEBI" id="CHEBI:456216"/>
        <dbReference type="EC" id="5.6.2.4"/>
    </reaction>
</comment>
<dbReference type="CDD" id="cd17992">
    <property type="entry name" value="DEXHc_RecG"/>
    <property type="match status" value="1"/>
</dbReference>
<keyword evidence="8 13" id="KW-0233">DNA recombination</keyword>
<dbReference type="InterPro" id="IPR014001">
    <property type="entry name" value="Helicase_ATP-bd"/>
</dbReference>
<dbReference type="OrthoDB" id="9804325at2"/>
<evidence type="ECO:0000256" key="11">
    <source>
        <dbReference type="ARBA" id="ARBA00034617"/>
    </source>
</evidence>
<dbReference type="GO" id="GO:0006310">
    <property type="term" value="P:DNA recombination"/>
    <property type="evidence" value="ECO:0007669"/>
    <property type="project" value="UniProtKB-UniRule"/>
</dbReference>
<dbReference type="Proteomes" id="UP000219439">
    <property type="component" value="Unassembled WGS sequence"/>
</dbReference>
<evidence type="ECO:0000256" key="1">
    <source>
        <dbReference type="ARBA" id="ARBA00007504"/>
    </source>
</evidence>
<dbReference type="GO" id="GO:0003677">
    <property type="term" value="F:DNA binding"/>
    <property type="evidence" value="ECO:0007669"/>
    <property type="project" value="UniProtKB-KW"/>
</dbReference>
<keyword evidence="3 13" id="KW-0227">DNA damage</keyword>
<evidence type="ECO:0000256" key="2">
    <source>
        <dbReference type="ARBA" id="ARBA00022741"/>
    </source>
</evidence>
<evidence type="ECO:0000256" key="4">
    <source>
        <dbReference type="ARBA" id="ARBA00022801"/>
    </source>
</evidence>
<keyword evidence="17" id="KW-1185">Reference proteome</keyword>
<dbReference type="SUPFAM" id="SSF50249">
    <property type="entry name" value="Nucleic acid-binding proteins"/>
    <property type="match status" value="1"/>
</dbReference>
<dbReference type="RefSeq" id="WP_097153225.1">
    <property type="nucleotide sequence ID" value="NZ_OBEL01000001.1"/>
</dbReference>
<dbReference type="SMART" id="SM00490">
    <property type="entry name" value="HELICc"/>
    <property type="match status" value="1"/>
</dbReference>
<keyword evidence="5 13" id="KW-0347">Helicase</keyword>
<comment type="catalytic activity">
    <reaction evidence="11 13">
        <text>Couples ATP hydrolysis with the unwinding of duplex DNA by translocating in the 3'-5' direction.</text>
        <dbReference type="EC" id="5.6.2.4"/>
    </reaction>
</comment>
<feature type="domain" description="Helicase ATP-binding" evidence="14">
    <location>
        <begin position="288"/>
        <end position="449"/>
    </location>
</feature>
<dbReference type="InterPro" id="IPR004609">
    <property type="entry name" value="ATP-dep_DNA_helicase_RecG"/>
</dbReference>
<dbReference type="EC" id="5.6.2.4" evidence="13"/>
<dbReference type="Gene3D" id="3.40.50.300">
    <property type="entry name" value="P-loop containing nucleotide triphosphate hydrolases"/>
    <property type="match status" value="2"/>
</dbReference>
<dbReference type="GO" id="GO:0006281">
    <property type="term" value="P:DNA repair"/>
    <property type="evidence" value="ECO:0007669"/>
    <property type="project" value="UniProtKB-UniRule"/>
</dbReference>
<comment type="function">
    <text evidence="13">Plays a critical role in recombination and DNA repair. Helps process Holliday junction intermediates to mature products by catalyzing branch migration. Has replication fork regression activity, unwinds stalled or blocked replication forks to make a HJ that can be resolved. Has a DNA unwinding activity characteristic of a DNA helicase with 3'-5' polarity.</text>
</comment>
<evidence type="ECO:0000256" key="12">
    <source>
        <dbReference type="ARBA" id="ARBA00048988"/>
    </source>
</evidence>
<dbReference type="SUPFAM" id="SSF52540">
    <property type="entry name" value="P-loop containing nucleoside triphosphate hydrolases"/>
    <property type="match status" value="1"/>
</dbReference>
<dbReference type="CDD" id="cd04488">
    <property type="entry name" value="RecG_wedge_OBF"/>
    <property type="match status" value="1"/>
</dbReference>
<evidence type="ECO:0000256" key="5">
    <source>
        <dbReference type="ARBA" id="ARBA00022806"/>
    </source>
</evidence>
<dbReference type="PROSITE" id="PS51192">
    <property type="entry name" value="HELICASE_ATP_BIND_1"/>
    <property type="match status" value="1"/>
</dbReference>
<dbReference type="GO" id="GO:0016887">
    <property type="term" value="F:ATP hydrolysis activity"/>
    <property type="evidence" value="ECO:0007669"/>
    <property type="project" value="RHEA"/>
</dbReference>
<reference evidence="16 17" key="1">
    <citation type="submission" date="2017-09" db="EMBL/GenBank/DDBJ databases">
        <authorList>
            <person name="Ehlers B."/>
            <person name="Leendertz F.H."/>
        </authorList>
    </citation>
    <scope>NUCLEOTIDE SEQUENCE [LARGE SCALE GENOMIC DNA]</scope>
    <source>
        <strain evidence="16 17">DSM 18289</strain>
    </source>
</reference>
<evidence type="ECO:0000259" key="14">
    <source>
        <dbReference type="PROSITE" id="PS51192"/>
    </source>
</evidence>
<dbReference type="GO" id="GO:0043138">
    <property type="term" value="F:3'-5' DNA helicase activity"/>
    <property type="evidence" value="ECO:0007669"/>
    <property type="project" value="UniProtKB-EC"/>
</dbReference>
<evidence type="ECO:0000256" key="8">
    <source>
        <dbReference type="ARBA" id="ARBA00023172"/>
    </source>
</evidence>
<organism evidence="16 17">
    <name type="scientific">Cohaesibacter gelatinilyticus</name>
    <dbReference type="NCBI Taxonomy" id="372072"/>
    <lineage>
        <taxon>Bacteria</taxon>
        <taxon>Pseudomonadati</taxon>
        <taxon>Pseudomonadota</taxon>
        <taxon>Alphaproteobacteria</taxon>
        <taxon>Hyphomicrobiales</taxon>
        <taxon>Cohaesibacteraceae</taxon>
    </lineage>
</organism>
<dbReference type="InterPro" id="IPR012340">
    <property type="entry name" value="NA-bd_OB-fold"/>
</dbReference>
<dbReference type="GO" id="GO:0005524">
    <property type="term" value="F:ATP binding"/>
    <property type="evidence" value="ECO:0007669"/>
    <property type="project" value="UniProtKB-KW"/>
</dbReference>
<dbReference type="PANTHER" id="PTHR47964:SF1">
    <property type="entry name" value="ATP-DEPENDENT DNA HELICASE HOMOLOG RECG, CHLOROPLASTIC"/>
    <property type="match status" value="1"/>
</dbReference>
<dbReference type="InterPro" id="IPR011545">
    <property type="entry name" value="DEAD/DEAH_box_helicase_dom"/>
</dbReference>
<keyword evidence="6 13" id="KW-0067">ATP-binding</keyword>
<dbReference type="PANTHER" id="PTHR47964">
    <property type="entry name" value="ATP-DEPENDENT DNA HELICASE HOMOLOG RECG, CHLOROPLASTIC"/>
    <property type="match status" value="1"/>
</dbReference>
<dbReference type="AlphaFoldDB" id="A0A285NEA9"/>
<proteinExistence type="inferred from homology"/>
<dbReference type="NCBIfam" id="NF008164">
    <property type="entry name" value="PRK10917.1-2"/>
    <property type="match status" value="1"/>
</dbReference>
<gene>
    <name evidence="16" type="ORF">SAMN06265368_1163</name>
</gene>
<evidence type="ECO:0000313" key="16">
    <source>
        <dbReference type="EMBL" id="SNZ07628.1"/>
    </source>
</evidence>
<keyword evidence="7" id="KW-0238">DNA-binding</keyword>
<comment type="similarity">
    <text evidence="1 13">Belongs to the helicase family. RecG subfamily.</text>
</comment>
<dbReference type="InterPro" id="IPR001650">
    <property type="entry name" value="Helicase_C-like"/>
</dbReference>
<accession>A0A285NEA9</accession>
<dbReference type="NCBIfam" id="TIGR00643">
    <property type="entry name" value="recG"/>
    <property type="match status" value="1"/>
</dbReference>
<name>A0A285NEA9_9HYPH</name>
<evidence type="ECO:0000256" key="3">
    <source>
        <dbReference type="ARBA" id="ARBA00022763"/>
    </source>
</evidence>
<keyword evidence="9 13" id="KW-0234">DNA repair</keyword>
<evidence type="ECO:0000259" key="15">
    <source>
        <dbReference type="PROSITE" id="PS51194"/>
    </source>
</evidence>
<dbReference type="EMBL" id="OBEL01000001">
    <property type="protein sequence ID" value="SNZ07628.1"/>
    <property type="molecule type" value="Genomic_DNA"/>
</dbReference>
<evidence type="ECO:0000256" key="7">
    <source>
        <dbReference type="ARBA" id="ARBA00023125"/>
    </source>
</evidence>
<evidence type="ECO:0000256" key="13">
    <source>
        <dbReference type="RuleBase" id="RU363016"/>
    </source>
</evidence>
<dbReference type="PROSITE" id="PS51194">
    <property type="entry name" value="HELICASE_CTER"/>
    <property type="match status" value="1"/>
</dbReference>
<dbReference type="Pfam" id="PF19833">
    <property type="entry name" value="RecG_dom3_C"/>
    <property type="match status" value="1"/>
</dbReference>
<dbReference type="SMART" id="SM00487">
    <property type="entry name" value="DEXDc"/>
    <property type="match status" value="1"/>
</dbReference>
<keyword evidence="10" id="KW-0413">Isomerase</keyword>
<dbReference type="NCBIfam" id="NF008168">
    <property type="entry name" value="PRK10917.2-2"/>
    <property type="match status" value="1"/>
</dbReference>
<evidence type="ECO:0000313" key="17">
    <source>
        <dbReference type="Proteomes" id="UP000219439"/>
    </source>
</evidence>